<dbReference type="AlphaFoldDB" id="A0A852VQ32"/>
<accession>A0A852VQ32</accession>
<gene>
    <name evidence="1" type="ORF">BJY20_002539</name>
</gene>
<evidence type="ECO:0000313" key="1">
    <source>
        <dbReference type="EMBL" id="NYF99147.1"/>
    </source>
</evidence>
<comment type="caution">
    <text evidence="1">The sequence shown here is derived from an EMBL/GenBank/DDBJ whole genome shotgun (WGS) entry which is preliminary data.</text>
</comment>
<sequence length="173" mass="18234">MTTPLLGDPASMSALGASLRRTAVHLTADGEALASAVARATPGWRGPRSVQLRGRTSTAAEQTTAVASALDEVGRSLQSAAADLSAAIARLRELEDAAATMGLEVREGAVTRGWGITGVADAAAVRDEDDRRLHLQERVHQSVTALGRHRARLAKDLARAQELLARAADELRR</sequence>
<reference evidence="1 2" key="1">
    <citation type="submission" date="2020-07" db="EMBL/GenBank/DDBJ databases">
        <title>Sequencing the genomes of 1000 actinobacteria strains.</title>
        <authorList>
            <person name="Klenk H.-P."/>
        </authorList>
    </citation>
    <scope>NUCLEOTIDE SEQUENCE [LARGE SCALE GENOMIC DNA]</scope>
    <source>
        <strain evidence="1 2">DSM 26154</strain>
    </source>
</reference>
<name>A0A852VQ32_9MICO</name>
<keyword evidence="2" id="KW-1185">Reference proteome</keyword>
<dbReference type="Proteomes" id="UP000554054">
    <property type="component" value="Unassembled WGS sequence"/>
</dbReference>
<dbReference type="SUPFAM" id="SSF140453">
    <property type="entry name" value="EsxAB dimer-like"/>
    <property type="match status" value="1"/>
</dbReference>
<proteinExistence type="predicted"/>
<dbReference type="Gene3D" id="1.10.287.1060">
    <property type="entry name" value="ESAT-6-like"/>
    <property type="match status" value="1"/>
</dbReference>
<evidence type="ECO:0000313" key="2">
    <source>
        <dbReference type="Proteomes" id="UP000554054"/>
    </source>
</evidence>
<dbReference type="RefSeq" id="WP_185991886.1">
    <property type="nucleotide sequence ID" value="NZ_JACCAE010000001.1"/>
</dbReference>
<dbReference type="InterPro" id="IPR036689">
    <property type="entry name" value="ESAT-6-like_sf"/>
</dbReference>
<organism evidence="1 2">
    <name type="scientific">Janibacter cremeus</name>
    <dbReference type="NCBI Taxonomy" id="1285192"/>
    <lineage>
        <taxon>Bacteria</taxon>
        <taxon>Bacillati</taxon>
        <taxon>Actinomycetota</taxon>
        <taxon>Actinomycetes</taxon>
        <taxon>Micrococcales</taxon>
        <taxon>Intrasporangiaceae</taxon>
        <taxon>Janibacter</taxon>
    </lineage>
</organism>
<dbReference type="EMBL" id="JACCAE010000001">
    <property type="protein sequence ID" value="NYF99147.1"/>
    <property type="molecule type" value="Genomic_DNA"/>
</dbReference>
<protein>
    <submittedName>
        <fullName evidence="1">Uncharacterized protein YukE</fullName>
    </submittedName>
</protein>